<keyword evidence="4 7" id="KW-0067">ATP-binding</keyword>
<dbReference type="GO" id="GO:0060237">
    <property type="term" value="P:regulation of fungal-type cell wall organization"/>
    <property type="evidence" value="ECO:0007669"/>
    <property type="project" value="TreeGrafter"/>
</dbReference>
<evidence type="ECO:0000256" key="8">
    <source>
        <dbReference type="SAM" id="MobiDB-lite"/>
    </source>
</evidence>
<feature type="compositionally biased region" description="Polar residues" evidence="8">
    <location>
        <begin position="106"/>
        <end position="122"/>
    </location>
</feature>
<dbReference type="PANTHER" id="PTHR48013">
    <property type="entry name" value="DUAL SPECIFICITY MITOGEN-ACTIVATED PROTEIN KINASE KINASE 5-RELATED"/>
    <property type="match status" value="1"/>
</dbReference>
<protein>
    <recommendedName>
        <fullName evidence="6">mitogen-activated protein kinase kinase</fullName>
        <ecNumber evidence="6">2.7.12.2</ecNumber>
    </recommendedName>
</protein>
<dbReference type="SUPFAM" id="SSF56112">
    <property type="entry name" value="Protein kinase-like (PK-like)"/>
    <property type="match status" value="1"/>
</dbReference>
<dbReference type="AlphaFoldDB" id="A0A2R6QXN6"/>
<feature type="compositionally biased region" description="Low complexity" evidence="8">
    <location>
        <begin position="35"/>
        <end position="50"/>
    </location>
</feature>
<dbReference type="EMBL" id="MLYV02000297">
    <property type="protein sequence ID" value="PSS17129.1"/>
    <property type="molecule type" value="Genomic_DNA"/>
</dbReference>
<reference evidence="10 11" key="1">
    <citation type="submission" date="2018-02" db="EMBL/GenBank/DDBJ databases">
        <title>Genome sequence of the basidiomycete white-rot fungus Phlebia centrifuga.</title>
        <authorList>
            <person name="Granchi Z."/>
            <person name="Peng M."/>
            <person name="de Vries R.P."/>
            <person name="Hilden K."/>
            <person name="Makela M.R."/>
            <person name="Grigoriev I."/>
            <person name="Riley R."/>
        </authorList>
    </citation>
    <scope>NUCLEOTIDE SEQUENCE [LARGE SCALE GENOMIC DNA]</scope>
    <source>
        <strain evidence="10 11">FBCC195</strain>
    </source>
</reference>
<evidence type="ECO:0000256" key="2">
    <source>
        <dbReference type="ARBA" id="ARBA00022741"/>
    </source>
</evidence>
<evidence type="ECO:0000313" key="10">
    <source>
        <dbReference type="EMBL" id="PSS17129.1"/>
    </source>
</evidence>
<dbReference type="STRING" id="98765.A0A2R6QXN6"/>
<evidence type="ECO:0000256" key="5">
    <source>
        <dbReference type="ARBA" id="ARBA00038035"/>
    </source>
</evidence>
<keyword evidence="3" id="KW-0418">Kinase</keyword>
<dbReference type="Gene3D" id="3.30.200.20">
    <property type="entry name" value="Phosphorylase Kinase, domain 1"/>
    <property type="match status" value="1"/>
</dbReference>
<name>A0A2R6QXN6_9APHY</name>
<keyword evidence="11" id="KW-1185">Reference proteome</keyword>
<organism evidence="10 11">
    <name type="scientific">Hermanssonia centrifuga</name>
    <dbReference type="NCBI Taxonomy" id="98765"/>
    <lineage>
        <taxon>Eukaryota</taxon>
        <taxon>Fungi</taxon>
        <taxon>Dikarya</taxon>
        <taxon>Basidiomycota</taxon>
        <taxon>Agaricomycotina</taxon>
        <taxon>Agaricomycetes</taxon>
        <taxon>Polyporales</taxon>
        <taxon>Meruliaceae</taxon>
        <taxon>Hermanssonia</taxon>
    </lineage>
</organism>
<dbReference type="InterPro" id="IPR017441">
    <property type="entry name" value="Protein_kinase_ATP_BS"/>
</dbReference>
<dbReference type="Gene3D" id="1.10.510.10">
    <property type="entry name" value="Transferase(Phosphotransferase) domain 1"/>
    <property type="match status" value="1"/>
</dbReference>
<accession>A0A2R6QXN6</accession>
<dbReference type="GO" id="GO:0000196">
    <property type="term" value="P:cell integrity MAPK cascade"/>
    <property type="evidence" value="ECO:0007669"/>
    <property type="project" value="TreeGrafter"/>
</dbReference>
<feature type="region of interest" description="Disordered" evidence="8">
    <location>
        <begin position="1"/>
        <end position="86"/>
    </location>
</feature>
<evidence type="ECO:0000256" key="7">
    <source>
        <dbReference type="PROSITE-ProRule" id="PRU10141"/>
    </source>
</evidence>
<dbReference type="InterPro" id="IPR000719">
    <property type="entry name" value="Prot_kinase_dom"/>
</dbReference>
<dbReference type="PANTHER" id="PTHR48013:SF6">
    <property type="entry name" value="MAP KINASE KINASE MKK1_SSP32-RELATED"/>
    <property type="match status" value="1"/>
</dbReference>
<evidence type="ECO:0000256" key="3">
    <source>
        <dbReference type="ARBA" id="ARBA00022777"/>
    </source>
</evidence>
<feature type="region of interest" description="Disordered" evidence="8">
    <location>
        <begin position="104"/>
        <end position="144"/>
    </location>
</feature>
<dbReference type="GO" id="GO:0005524">
    <property type="term" value="F:ATP binding"/>
    <property type="evidence" value="ECO:0007669"/>
    <property type="project" value="UniProtKB-UniRule"/>
</dbReference>
<dbReference type="FunFam" id="1.10.510.10:FF:000263">
    <property type="entry name" value="MAP kinase skh1/pek1"/>
    <property type="match status" value="1"/>
</dbReference>
<evidence type="ECO:0000256" key="1">
    <source>
        <dbReference type="ARBA" id="ARBA00022679"/>
    </source>
</evidence>
<dbReference type="GO" id="GO:0004708">
    <property type="term" value="F:MAP kinase kinase activity"/>
    <property type="evidence" value="ECO:0007669"/>
    <property type="project" value="UniProtKB-EC"/>
</dbReference>
<comment type="similarity">
    <text evidence="5">Belongs to the protein kinase superfamily. STE Ser/Thr protein kinase family. MAP kinase kinase subfamily.</text>
</comment>
<evidence type="ECO:0000259" key="9">
    <source>
        <dbReference type="PROSITE" id="PS50011"/>
    </source>
</evidence>
<feature type="domain" description="Protein kinase" evidence="9">
    <location>
        <begin position="164"/>
        <end position="422"/>
    </location>
</feature>
<dbReference type="InterPro" id="IPR011009">
    <property type="entry name" value="Kinase-like_dom_sf"/>
</dbReference>
<evidence type="ECO:0000256" key="6">
    <source>
        <dbReference type="ARBA" id="ARBA00038999"/>
    </source>
</evidence>
<comment type="caution">
    <text evidence="10">The sequence shown here is derived from an EMBL/GenBank/DDBJ whole genome shotgun (WGS) entry which is preliminary data.</text>
</comment>
<keyword evidence="1" id="KW-0808">Transferase</keyword>
<keyword evidence="2 7" id="KW-0547">Nucleotide-binding</keyword>
<feature type="compositionally biased region" description="Polar residues" evidence="8">
    <location>
        <begin position="51"/>
        <end position="65"/>
    </location>
</feature>
<evidence type="ECO:0000256" key="4">
    <source>
        <dbReference type="ARBA" id="ARBA00022840"/>
    </source>
</evidence>
<evidence type="ECO:0000313" key="11">
    <source>
        <dbReference type="Proteomes" id="UP000186601"/>
    </source>
</evidence>
<dbReference type="OrthoDB" id="10252354at2759"/>
<dbReference type="PROSITE" id="PS00107">
    <property type="entry name" value="PROTEIN_KINASE_ATP"/>
    <property type="match status" value="1"/>
</dbReference>
<dbReference type="EC" id="2.7.12.2" evidence="6"/>
<feature type="binding site" evidence="7">
    <location>
        <position position="203"/>
    </location>
    <ligand>
        <name>ATP</name>
        <dbReference type="ChEBI" id="CHEBI:30616"/>
    </ligand>
</feature>
<gene>
    <name evidence="10" type="ORF">PHLCEN_2v3234</name>
</gene>
<sequence length="516" mass="55951">MGPRIQRAASPAPPYNSPDGASARKLANASATETSSLHTNGTSNGSSSLSVPTEHSLSRSPTPTISLRIPGQSGKPKLSLPKLQFSNGEGPFAGGYAGGPNNANGSYSPHLNSGIAVNSAESEPTIRPQQTISPQPKPPPPVSVSIKDLRQTVEEFDPWSDDMFEELDRLGEGAGGTVYKVRDRRTGAIMARKAITMHEAPMKQLLREIKIISSTSHVNIIKFYGAYISPSSSELKVMMEFGEGGSLESVGKRMRTIGARVGEKVAGRLAEGILQGLAYLHSQKTIHRDIKPPNVLLTREGIVKLCDFGVSGELINSNAGTFTGTSLYMAPERLSGDQYSICSDVWSTGITLLELVQNRFPFPTDLSQIELMMYITQNEPPELEDDDDATYSPEMKNFLKVALTRDPNARPNPSLMLAQPWIVSVMQQEVNMAAFLRQVWGWKKPSRKPGDTPPISRLGRILARLSCFHNLSHPNPDPDPDEIGGNDIDSLSQYTALRPGRVQATATVQVQATAIP</sequence>
<proteinExistence type="inferred from homology"/>
<dbReference type="Proteomes" id="UP000186601">
    <property type="component" value="Unassembled WGS sequence"/>
</dbReference>
<dbReference type="PROSITE" id="PS50011">
    <property type="entry name" value="PROTEIN_KINASE_DOM"/>
    <property type="match status" value="1"/>
</dbReference>
<dbReference type="SMART" id="SM00220">
    <property type="entry name" value="S_TKc"/>
    <property type="match status" value="1"/>
</dbReference>
<dbReference type="Pfam" id="PF00069">
    <property type="entry name" value="Pkinase"/>
    <property type="match status" value="1"/>
</dbReference>